<dbReference type="Proteomes" id="UP000887576">
    <property type="component" value="Unplaced"/>
</dbReference>
<organism evidence="1 2">
    <name type="scientific">Panagrolaimus sp. JU765</name>
    <dbReference type="NCBI Taxonomy" id="591449"/>
    <lineage>
        <taxon>Eukaryota</taxon>
        <taxon>Metazoa</taxon>
        <taxon>Ecdysozoa</taxon>
        <taxon>Nematoda</taxon>
        <taxon>Chromadorea</taxon>
        <taxon>Rhabditida</taxon>
        <taxon>Tylenchina</taxon>
        <taxon>Panagrolaimomorpha</taxon>
        <taxon>Panagrolaimoidea</taxon>
        <taxon>Panagrolaimidae</taxon>
        <taxon>Panagrolaimus</taxon>
    </lineage>
</organism>
<name>A0AC34QU62_9BILA</name>
<evidence type="ECO:0000313" key="1">
    <source>
        <dbReference type="Proteomes" id="UP000887576"/>
    </source>
</evidence>
<proteinExistence type="predicted"/>
<accession>A0AC34QU62</accession>
<dbReference type="WBParaSite" id="JU765_v2.g19562.t1">
    <property type="protein sequence ID" value="JU765_v2.g19562.t1"/>
    <property type="gene ID" value="JU765_v2.g19562"/>
</dbReference>
<sequence>MCESGQQRGRYVPLALRSRLDHVPEGTQANDNSQQPQQYASRRDGGYSKRGGRGGNRGGGGQRPQYAGRFSYDQSFQSNVYDEKQWAQSNQQNSRWARLDEPDRHFDGGSFNRGGTGTPATWQRQHPPDPNLEAELFTGMSSGINTDKYEEIPIEATGENCPAPINSFADIELHEWIQENIIKCGYDRPTPVQKYSIPTLNSKRDLMSCAQTGSGKTAAFLIPVINQILKAGPSIVRRGETQRSGKTVQFPLALIVLIFQFIYKPPEGLAIQKI</sequence>
<evidence type="ECO:0000313" key="2">
    <source>
        <dbReference type="WBParaSite" id="JU765_v2.g19562.t1"/>
    </source>
</evidence>
<reference evidence="2" key="1">
    <citation type="submission" date="2022-11" db="UniProtKB">
        <authorList>
            <consortium name="WormBaseParasite"/>
        </authorList>
    </citation>
    <scope>IDENTIFICATION</scope>
</reference>
<protein>
    <submittedName>
        <fullName evidence="2">ATP-dependent RNA helicase</fullName>
    </submittedName>
</protein>